<evidence type="ECO:0000313" key="1">
    <source>
        <dbReference type="EMBL" id="KAJ3485481.1"/>
    </source>
</evidence>
<comment type="caution">
    <text evidence="1">The sequence shown here is derived from an EMBL/GenBank/DDBJ whole genome shotgun (WGS) entry which is preliminary data.</text>
</comment>
<organism evidence="1 2">
    <name type="scientific">Lecanicillium saksenae</name>
    <dbReference type="NCBI Taxonomy" id="468837"/>
    <lineage>
        <taxon>Eukaryota</taxon>
        <taxon>Fungi</taxon>
        <taxon>Dikarya</taxon>
        <taxon>Ascomycota</taxon>
        <taxon>Pezizomycotina</taxon>
        <taxon>Sordariomycetes</taxon>
        <taxon>Hypocreomycetidae</taxon>
        <taxon>Hypocreales</taxon>
        <taxon>Cordycipitaceae</taxon>
        <taxon>Lecanicillium</taxon>
    </lineage>
</organism>
<dbReference type="Proteomes" id="UP001148737">
    <property type="component" value="Unassembled WGS sequence"/>
</dbReference>
<protein>
    <submittedName>
        <fullName evidence="1">Uncharacterized protein</fullName>
    </submittedName>
</protein>
<evidence type="ECO:0000313" key="2">
    <source>
        <dbReference type="Proteomes" id="UP001148737"/>
    </source>
</evidence>
<dbReference type="EMBL" id="JANAKD010000957">
    <property type="protein sequence ID" value="KAJ3485481.1"/>
    <property type="molecule type" value="Genomic_DNA"/>
</dbReference>
<accession>A0ACC1QP51</accession>
<gene>
    <name evidence="1" type="ORF">NLG97_g6808</name>
</gene>
<reference evidence="1" key="1">
    <citation type="submission" date="2022-07" db="EMBL/GenBank/DDBJ databases">
        <title>Genome Sequence of Lecanicillium saksenae.</title>
        <authorList>
            <person name="Buettner E."/>
        </authorList>
    </citation>
    <scope>NUCLEOTIDE SEQUENCE</scope>
    <source>
        <strain evidence="1">VT-O1</strain>
    </source>
</reference>
<proteinExistence type="predicted"/>
<sequence>MDRKHAPSKEPEIRFLVACPRSGSALLMRIFAESSECAVTNRLVLAGNAQGSADSRCPDLSILESPCHHVVFKTAKDLGKQFIICTEELGSNGHKSAVVCEPCPTPSIYAVTRPVFLIRDPIRVFDSWKHVGRTDAQSLVDRFANIFRMLDQAPSRGASCLLYERLVQQPQDEVQRICARWGVPFSEAMLEFKKPFGSSFIFPTDREEATYCQEKALGLFTTIEAASSIIPDAPPHNLLSNDEKDAIEEQLGRLYLRCWDNEVPKLRAVLLEKAWVGFDLDDTLHEFRRASSTATDQALAKISGAYNIPMPELNQEYAKILQLKTANAFSDGKTSFDYRKERFSLVLERFSLPYDAHFMHFLLETYETAISASLELKCGALGLLSTVKNMGKKIAVITEGPQDAQERTVKALGIDGYIDFLATTNHFGVSKTAGLFVKVLQHLGISPGYMAYIGDSAQRDMEPALSAGIFSVHLDESRNVSLSSTPPRINTLRKLQYIISG</sequence>
<name>A0ACC1QP51_9HYPO</name>
<keyword evidence="2" id="KW-1185">Reference proteome</keyword>